<dbReference type="EMBL" id="CAJOBC010030834">
    <property type="protein sequence ID" value="CAF4089354.1"/>
    <property type="molecule type" value="Genomic_DNA"/>
</dbReference>
<dbReference type="Proteomes" id="UP000681722">
    <property type="component" value="Unassembled WGS sequence"/>
</dbReference>
<dbReference type="Proteomes" id="UP000682733">
    <property type="component" value="Unassembled WGS sequence"/>
</dbReference>
<protein>
    <submittedName>
        <fullName evidence="2">Uncharacterized protein</fullName>
    </submittedName>
</protein>
<gene>
    <name evidence="2" type="ORF">GPM918_LOCUS27847</name>
    <name evidence="1" type="ORF">OVA965_LOCUS14927</name>
    <name evidence="4" type="ORF">SRO942_LOCUS28254</name>
    <name evidence="3" type="ORF">TMI583_LOCUS14929</name>
</gene>
<evidence type="ECO:0000313" key="3">
    <source>
        <dbReference type="EMBL" id="CAF3777557.1"/>
    </source>
</evidence>
<reference evidence="2" key="1">
    <citation type="submission" date="2021-02" db="EMBL/GenBank/DDBJ databases">
        <authorList>
            <person name="Nowell W R."/>
        </authorList>
    </citation>
    <scope>NUCLEOTIDE SEQUENCE</scope>
</reference>
<dbReference type="Proteomes" id="UP000677228">
    <property type="component" value="Unassembled WGS sequence"/>
</dbReference>
<dbReference type="EMBL" id="CAJNOK010006600">
    <property type="protein sequence ID" value="CAF1008617.1"/>
    <property type="molecule type" value="Genomic_DNA"/>
</dbReference>
<evidence type="ECO:0000313" key="5">
    <source>
        <dbReference type="Proteomes" id="UP000663829"/>
    </source>
</evidence>
<keyword evidence="5" id="KW-1185">Reference proteome</keyword>
<dbReference type="OrthoDB" id="10037289at2759"/>
<dbReference type="Proteomes" id="UP000663829">
    <property type="component" value="Unassembled WGS sequence"/>
</dbReference>
<accession>A0A815CQE8</accession>
<evidence type="ECO:0000313" key="4">
    <source>
        <dbReference type="EMBL" id="CAF4089354.1"/>
    </source>
</evidence>
<dbReference type="AlphaFoldDB" id="A0A815CQE8"/>
<proteinExistence type="predicted"/>
<dbReference type="EMBL" id="CAJOBA010006607">
    <property type="protein sequence ID" value="CAF3777557.1"/>
    <property type="molecule type" value="Genomic_DNA"/>
</dbReference>
<sequence>MQSDILSLSLDFTDINMVAVTRKRTILNNPIANMRETRSMTKKKENVKKSNKSTTLLTTKLGKNSKQVAKKGIKLIERKKLNKVVKNELFTDNVHYLVQNKSNKDGPFLISKTAYYWTKKYLEQMNRRCQSSYGLYMFSDFDGFGQVEVIENFLRDLNDLFYIFSWSPHREKKKNVNYILCFRRLESLNILLEHSDEISMINDCDHYSALLRLIGSIWITTLRNILSKSFFVLQGTNNNQLNKEDMKLLKLTKRRLPNFELVLERAIKISHILNTIGDACTTYPKILSTIYQNWLHIMENKQILMKKQAKRKKKETAEIANVLNDIELNTDYTTVEFEHFDFILQFEWYCKQQEGIGGDNYNISKWSREQKRSRWGLRLDHV</sequence>
<organism evidence="2 5">
    <name type="scientific">Didymodactylos carnosus</name>
    <dbReference type="NCBI Taxonomy" id="1234261"/>
    <lineage>
        <taxon>Eukaryota</taxon>
        <taxon>Metazoa</taxon>
        <taxon>Spiralia</taxon>
        <taxon>Gnathifera</taxon>
        <taxon>Rotifera</taxon>
        <taxon>Eurotatoria</taxon>
        <taxon>Bdelloidea</taxon>
        <taxon>Philodinida</taxon>
        <taxon>Philodinidae</taxon>
        <taxon>Didymodactylos</taxon>
    </lineage>
</organism>
<evidence type="ECO:0000313" key="2">
    <source>
        <dbReference type="EMBL" id="CAF1287166.1"/>
    </source>
</evidence>
<evidence type="ECO:0000313" key="1">
    <source>
        <dbReference type="EMBL" id="CAF1008617.1"/>
    </source>
</evidence>
<dbReference type="EMBL" id="CAJNOQ010011883">
    <property type="protein sequence ID" value="CAF1287166.1"/>
    <property type="molecule type" value="Genomic_DNA"/>
</dbReference>
<comment type="caution">
    <text evidence="2">The sequence shown here is derived from an EMBL/GenBank/DDBJ whole genome shotgun (WGS) entry which is preliminary data.</text>
</comment>
<name>A0A815CQE8_9BILA</name>